<evidence type="ECO:0000256" key="12">
    <source>
        <dbReference type="SAM" id="Phobius"/>
    </source>
</evidence>
<reference evidence="13 14" key="1">
    <citation type="submission" date="2018-06" db="EMBL/GenBank/DDBJ databases">
        <authorList>
            <consortium name="Pathogen Informatics"/>
            <person name="Doyle S."/>
        </authorList>
    </citation>
    <scope>NUCLEOTIDE SEQUENCE [LARGE SCALE GENOMIC DNA]</scope>
    <source>
        <strain evidence="13 14">NCTC13148</strain>
    </source>
</reference>
<keyword evidence="10" id="KW-0739">Sodium transport</keyword>
<dbReference type="InterPro" id="IPR050277">
    <property type="entry name" value="Sodium:Solute_Symporter"/>
</dbReference>
<organism evidence="13 14">
    <name type="scientific">Escherichia coli</name>
    <dbReference type="NCBI Taxonomy" id="562"/>
    <lineage>
        <taxon>Bacteria</taxon>
        <taxon>Pseudomonadati</taxon>
        <taxon>Pseudomonadota</taxon>
        <taxon>Gammaproteobacteria</taxon>
        <taxon>Enterobacterales</taxon>
        <taxon>Enterobacteriaceae</taxon>
        <taxon>Escherichia</taxon>
    </lineage>
</organism>
<comment type="subcellular location">
    <subcellularLocation>
        <location evidence="1">Membrane</location>
        <topology evidence="1">Multi-pass membrane protein</topology>
    </subcellularLocation>
</comment>
<keyword evidence="8" id="KW-0915">Sodium</keyword>
<accession>A0A377C409</accession>
<evidence type="ECO:0000256" key="6">
    <source>
        <dbReference type="ARBA" id="ARBA00022847"/>
    </source>
</evidence>
<keyword evidence="7 12" id="KW-1133">Transmembrane helix</keyword>
<dbReference type="InterPro" id="IPR018212">
    <property type="entry name" value="Na/solute_symporter_CS"/>
</dbReference>
<dbReference type="PROSITE" id="PS50283">
    <property type="entry name" value="NA_SOLUT_SYMP_3"/>
    <property type="match status" value="1"/>
</dbReference>
<dbReference type="GO" id="GO:0005886">
    <property type="term" value="C:plasma membrane"/>
    <property type="evidence" value="ECO:0007669"/>
    <property type="project" value="TreeGrafter"/>
</dbReference>
<comment type="similarity">
    <text evidence="2 11">Belongs to the sodium:solute symporter (SSF) (TC 2.A.21) family.</text>
</comment>
<dbReference type="GO" id="GO:0015293">
    <property type="term" value="F:symporter activity"/>
    <property type="evidence" value="ECO:0007669"/>
    <property type="project" value="UniProtKB-KW"/>
</dbReference>
<evidence type="ECO:0000256" key="1">
    <source>
        <dbReference type="ARBA" id="ARBA00004141"/>
    </source>
</evidence>
<evidence type="ECO:0000256" key="7">
    <source>
        <dbReference type="ARBA" id="ARBA00022989"/>
    </source>
</evidence>
<dbReference type="GO" id="GO:0015233">
    <property type="term" value="F:pantothenate transmembrane transporter activity"/>
    <property type="evidence" value="ECO:0007669"/>
    <property type="project" value="TreeGrafter"/>
</dbReference>
<evidence type="ECO:0000256" key="2">
    <source>
        <dbReference type="ARBA" id="ARBA00006434"/>
    </source>
</evidence>
<dbReference type="EMBL" id="UGET01000004">
    <property type="protein sequence ID" value="STL84166.1"/>
    <property type="molecule type" value="Genomic_DNA"/>
</dbReference>
<evidence type="ECO:0000256" key="9">
    <source>
        <dbReference type="ARBA" id="ARBA00023136"/>
    </source>
</evidence>
<dbReference type="PROSITE" id="PS00456">
    <property type="entry name" value="NA_SOLUT_SYMP_1"/>
    <property type="match status" value="1"/>
</dbReference>
<evidence type="ECO:0000256" key="5">
    <source>
        <dbReference type="ARBA" id="ARBA00022692"/>
    </source>
</evidence>
<evidence type="ECO:0000313" key="13">
    <source>
        <dbReference type="EMBL" id="STL84166.1"/>
    </source>
</evidence>
<protein>
    <submittedName>
        <fullName evidence="13">Sodium/panthothenate symporter</fullName>
    </submittedName>
</protein>
<dbReference type="Gene3D" id="1.20.1730.10">
    <property type="entry name" value="Sodium/glucose cotransporter"/>
    <property type="match status" value="1"/>
</dbReference>
<feature type="transmembrane region" description="Helical" evidence="12">
    <location>
        <begin position="50"/>
        <end position="70"/>
    </location>
</feature>
<name>A0A377C409_ECOLX</name>
<dbReference type="PANTHER" id="PTHR48086:SF4">
    <property type="entry name" value="SODIUM_PANTOTHENATE SYMPORTER"/>
    <property type="match status" value="1"/>
</dbReference>
<keyword evidence="9 12" id="KW-0472">Membrane</keyword>
<sequence>MLFARYQSRLLVWLASLSLLVAFVGAMTVQFIGGARLLETAAGIPYETGLLIFGISIALYTAFGGFRASVLNDTMQGLVMLIGTVVLLIGVVHAAGGLSNASTDLANHRSATGYATRR</sequence>
<dbReference type="AlphaFoldDB" id="A0A377C409"/>
<dbReference type="InterPro" id="IPR001734">
    <property type="entry name" value="Na/solute_symporter"/>
</dbReference>
<keyword evidence="6" id="KW-0769">Symport</keyword>
<evidence type="ECO:0000256" key="10">
    <source>
        <dbReference type="ARBA" id="ARBA00023201"/>
    </source>
</evidence>
<feature type="transmembrane region" description="Helical" evidence="12">
    <location>
        <begin position="77"/>
        <end position="96"/>
    </location>
</feature>
<evidence type="ECO:0000256" key="3">
    <source>
        <dbReference type="ARBA" id="ARBA00022448"/>
    </source>
</evidence>
<keyword evidence="4" id="KW-1003">Cell membrane</keyword>
<dbReference type="GO" id="GO:0006814">
    <property type="term" value="P:sodium ion transport"/>
    <property type="evidence" value="ECO:0007669"/>
    <property type="project" value="UniProtKB-KW"/>
</dbReference>
<keyword evidence="3" id="KW-0813">Transport</keyword>
<evidence type="ECO:0000256" key="8">
    <source>
        <dbReference type="ARBA" id="ARBA00023053"/>
    </source>
</evidence>
<dbReference type="Proteomes" id="UP000254255">
    <property type="component" value="Unassembled WGS sequence"/>
</dbReference>
<dbReference type="Pfam" id="PF00474">
    <property type="entry name" value="SSF"/>
    <property type="match status" value="1"/>
</dbReference>
<proteinExistence type="inferred from homology"/>
<evidence type="ECO:0000313" key="14">
    <source>
        <dbReference type="Proteomes" id="UP000254255"/>
    </source>
</evidence>
<keyword evidence="5 12" id="KW-0812">Transmembrane</keyword>
<gene>
    <name evidence="13" type="primary">panF_2</name>
    <name evidence="13" type="ORF">NCTC13148_03387</name>
</gene>
<evidence type="ECO:0000256" key="4">
    <source>
        <dbReference type="ARBA" id="ARBA00022475"/>
    </source>
</evidence>
<evidence type="ECO:0000256" key="11">
    <source>
        <dbReference type="RuleBase" id="RU362091"/>
    </source>
</evidence>
<dbReference type="InterPro" id="IPR038377">
    <property type="entry name" value="Na/Glc_symporter_sf"/>
</dbReference>
<dbReference type="PANTHER" id="PTHR48086">
    <property type="entry name" value="SODIUM/PROLINE SYMPORTER-RELATED"/>
    <property type="match status" value="1"/>
</dbReference>
<keyword evidence="10" id="KW-0406">Ion transport</keyword>